<gene>
    <name evidence="3" type="ORF">PSON_ATCC_30995.1.T0340323</name>
</gene>
<proteinExistence type="predicted"/>
<name>A0A8S1MCD7_9CILI</name>
<dbReference type="Proteomes" id="UP000692954">
    <property type="component" value="Unassembled WGS sequence"/>
</dbReference>
<dbReference type="OrthoDB" id="302833at2759"/>
<accession>A0A8S1MCD7</accession>
<feature type="compositionally biased region" description="Basic and acidic residues" evidence="2">
    <location>
        <begin position="402"/>
        <end position="414"/>
    </location>
</feature>
<feature type="coiled-coil region" evidence="1">
    <location>
        <begin position="78"/>
        <end position="137"/>
    </location>
</feature>
<protein>
    <submittedName>
        <fullName evidence="3">Uncharacterized protein</fullName>
    </submittedName>
</protein>
<evidence type="ECO:0000313" key="4">
    <source>
        <dbReference type="Proteomes" id="UP000692954"/>
    </source>
</evidence>
<keyword evidence="1" id="KW-0175">Coiled coil</keyword>
<organism evidence="3 4">
    <name type="scientific">Paramecium sonneborni</name>
    <dbReference type="NCBI Taxonomy" id="65129"/>
    <lineage>
        <taxon>Eukaryota</taxon>
        <taxon>Sar</taxon>
        <taxon>Alveolata</taxon>
        <taxon>Ciliophora</taxon>
        <taxon>Intramacronucleata</taxon>
        <taxon>Oligohymenophorea</taxon>
        <taxon>Peniculida</taxon>
        <taxon>Parameciidae</taxon>
        <taxon>Paramecium</taxon>
    </lineage>
</organism>
<reference evidence="3" key="1">
    <citation type="submission" date="2021-01" db="EMBL/GenBank/DDBJ databases">
        <authorList>
            <consortium name="Genoscope - CEA"/>
            <person name="William W."/>
        </authorList>
    </citation>
    <scope>NUCLEOTIDE SEQUENCE</scope>
</reference>
<feature type="coiled-coil region" evidence="1">
    <location>
        <begin position="19"/>
        <end position="53"/>
    </location>
</feature>
<evidence type="ECO:0000256" key="1">
    <source>
        <dbReference type="SAM" id="Coils"/>
    </source>
</evidence>
<comment type="caution">
    <text evidence="3">The sequence shown here is derived from an EMBL/GenBank/DDBJ whole genome shotgun (WGS) entry which is preliminary data.</text>
</comment>
<keyword evidence="4" id="KW-1185">Reference proteome</keyword>
<feature type="compositionally biased region" description="Polar residues" evidence="2">
    <location>
        <begin position="390"/>
        <end position="401"/>
    </location>
</feature>
<dbReference type="AlphaFoldDB" id="A0A8S1MCD7"/>
<feature type="region of interest" description="Disordered" evidence="2">
    <location>
        <begin position="390"/>
        <end position="414"/>
    </location>
</feature>
<feature type="coiled-coil region" evidence="1">
    <location>
        <begin position="318"/>
        <end position="359"/>
    </location>
</feature>
<evidence type="ECO:0000313" key="3">
    <source>
        <dbReference type="EMBL" id="CAD8076332.1"/>
    </source>
</evidence>
<evidence type="ECO:0000256" key="2">
    <source>
        <dbReference type="SAM" id="MobiDB-lite"/>
    </source>
</evidence>
<dbReference type="EMBL" id="CAJJDN010000034">
    <property type="protein sequence ID" value="CAD8076332.1"/>
    <property type="molecule type" value="Genomic_DNA"/>
</dbReference>
<feature type="coiled-coil region" evidence="1">
    <location>
        <begin position="175"/>
        <end position="272"/>
    </location>
</feature>
<sequence>MRRTSSQQNIEGRRDSNHVVGLMSENEKLLKQNESLMKELSLIKNDFQRMSQNGLKTVKNGRRKSCEITSEMINQQQIKSLEEELQNTYIRLSTLKQEFSIKTTQYQNQITKQANLITQLQKENDMLKNKFENKENQILDFKQGYQENYLEKSGLKIINENQKIKQLSESNIKLTKLLEDRLVQLEQLTKTLNQKNQEHMKEIEKYESLLKEKAHNTSQSQGKCLNALQKKIEILEKDKARLQSELSKTRDLNSKEKQILLKEKQNINLEKEKLHSDMSVIQQQLTDYYNQLQLCGQQLKQKDESIKQFQQSENYQGYQNLQYENQQQKQLITQLQVQIGNLQQTNKALQEELLFLKTTAPLSNRTNLKTYFGVDSPFKNIADEQNKYNVTQKTRTQSSLDQRGRSQEKFRRIE</sequence>